<dbReference type="AlphaFoldDB" id="A0A6I4TUH2"/>
<evidence type="ECO:0000256" key="1">
    <source>
        <dbReference type="SAM" id="Phobius"/>
    </source>
</evidence>
<keyword evidence="1" id="KW-0812">Transmembrane</keyword>
<dbReference type="InterPro" id="IPR008523">
    <property type="entry name" value="DUF805"/>
</dbReference>
<organism evidence="2 3">
    <name type="scientific">Croceibacterium xixiisoli</name>
    <dbReference type="NCBI Taxonomy" id="1476466"/>
    <lineage>
        <taxon>Bacteria</taxon>
        <taxon>Pseudomonadati</taxon>
        <taxon>Pseudomonadota</taxon>
        <taxon>Alphaproteobacteria</taxon>
        <taxon>Sphingomonadales</taxon>
        <taxon>Erythrobacteraceae</taxon>
        <taxon>Croceibacterium</taxon>
    </lineage>
</organism>
<dbReference type="Pfam" id="PF05656">
    <property type="entry name" value="DUF805"/>
    <property type="match status" value="1"/>
</dbReference>
<feature type="transmembrane region" description="Helical" evidence="1">
    <location>
        <begin position="102"/>
        <end position="129"/>
    </location>
</feature>
<dbReference type="GO" id="GO:0005886">
    <property type="term" value="C:plasma membrane"/>
    <property type="evidence" value="ECO:0007669"/>
    <property type="project" value="TreeGrafter"/>
</dbReference>
<comment type="caution">
    <text evidence="2">The sequence shown here is derived from an EMBL/GenBank/DDBJ whole genome shotgun (WGS) entry which is preliminary data.</text>
</comment>
<evidence type="ECO:0000313" key="3">
    <source>
        <dbReference type="Proteomes" id="UP000469430"/>
    </source>
</evidence>
<gene>
    <name evidence="2" type="ORF">GRI97_04515</name>
</gene>
<dbReference type="Proteomes" id="UP000469430">
    <property type="component" value="Unassembled WGS sequence"/>
</dbReference>
<sequence>MLHWAILPLKRYTDFSGRSRRMEYWSFTLFTVIATFVLMIPALTSFSGLDWENPDSWFADGNFPIGMIISGILFAVFWLGILIPSIALTIRRLHDRNMSGWFYLGFVVLSNIPAVGFVISIAFLVIMFLPGTSGPNTYGLDPKNPYQDDVFA</sequence>
<dbReference type="EMBL" id="WTYJ01000001">
    <property type="protein sequence ID" value="MXO98248.1"/>
    <property type="molecule type" value="Genomic_DNA"/>
</dbReference>
<dbReference type="PANTHER" id="PTHR34980:SF2">
    <property type="entry name" value="INNER MEMBRANE PROTEIN YHAH-RELATED"/>
    <property type="match status" value="1"/>
</dbReference>
<keyword evidence="1" id="KW-1133">Transmembrane helix</keyword>
<keyword evidence="3" id="KW-1185">Reference proteome</keyword>
<reference evidence="2 3" key="1">
    <citation type="submission" date="2019-12" db="EMBL/GenBank/DDBJ databases">
        <title>Genomic-based taxomic classification of the family Erythrobacteraceae.</title>
        <authorList>
            <person name="Xu L."/>
        </authorList>
    </citation>
    <scope>NUCLEOTIDE SEQUENCE [LARGE SCALE GENOMIC DNA]</scope>
    <source>
        <strain evidence="2 3">S36</strain>
    </source>
</reference>
<dbReference type="OrthoDB" id="9812349at2"/>
<proteinExistence type="predicted"/>
<name>A0A6I4TUH2_9SPHN</name>
<protein>
    <submittedName>
        <fullName evidence="2">DUF805 domain-containing protein</fullName>
    </submittedName>
</protein>
<dbReference type="PANTHER" id="PTHR34980">
    <property type="entry name" value="INNER MEMBRANE PROTEIN-RELATED-RELATED"/>
    <property type="match status" value="1"/>
</dbReference>
<accession>A0A6I4TUH2</accession>
<keyword evidence="1" id="KW-0472">Membrane</keyword>
<feature type="transmembrane region" description="Helical" evidence="1">
    <location>
        <begin position="63"/>
        <end position="90"/>
    </location>
</feature>
<evidence type="ECO:0000313" key="2">
    <source>
        <dbReference type="EMBL" id="MXO98248.1"/>
    </source>
</evidence>
<feature type="transmembrane region" description="Helical" evidence="1">
    <location>
        <begin position="24"/>
        <end position="43"/>
    </location>
</feature>